<evidence type="ECO:0000256" key="1">
    <source>
        <dbReference type="SAM" id="SignalP"/>
    </source>
</evidence>
<proteinExistence type="predicted"/>
<evidence type="ECO:0008006" key="4">
    <source>
        <dbReference type="Google" id="ProtNLM"/>
    </source>
</evidence>
<reference evidence="2" key="1">
    <citation type="submission" date="2021-02" db="EMBL/GenBank/DDBJ databases">
        <authorList>
            <person name="Nowell W R."/>
        </authorList>
    </citation>
    <scope>NUCLEOTIDE SEQUENCE</scope>
</reference>
<feature type="signal peptide" evidence="1">
    <location>
        <begin position="1"/>
        <end position="20"/>
    </location>
</feature>
<sequence>MNRCRRFFFYLDILVQLSVASVAPGKVLQIPAHLSATTPIGTVAVALAPRHLTVSPPVSAVGINHVYEKPCQSNLTGTIAEVGAVL</sequence>
<dbReference type="Proteomes" id="UP000676336">
    <property type="component" value="Unassembled WGS sequence"/>
</dbReference>
<comment type="caution">
    <text evidence="2">The sequence shown here is derived from an EMBL/GenBank/DDBJ whole genome shotgun (WGS) entry which is preliminary data.</text>
</comment>
<organism evidence="2 3">
    <name type="scientific">Rotaria magnacalcarata</name>
    <dbReference type="NCBI Taxonomy" id="392030"/>
    <lineage>
        <taxon>Eukaryota</taxon>
        <taxon>Metazoa</taxon>
        <taxon>Spiralia</taxon>
        <taxon>Gnathifera</taxon>
        <taxon>Rotifera</taxon>
        <taxon>Eurotatoria</taxon>
        <taxon>Bdelloidea</taxon>
        <taxon>Philodinida</taxon>
        <taxon>Philodinidae</taxon>
        <taxon>Rotaria</taxon>
    </lineage>
</organism>
<feature type="chain" id="PRO_5035869759" description="Secreted protein" evidence="1">
    <location>
        <begin position="21"/>
        <end position="86"/>
    </location>
</feature>
<name>A0A8S3JX43_9BILA</name>
<dbReference type="EMBL" id="CAJOBI010351168">
    <property type="protein sequence ID" value="CAF5221293.1"/>
    <property type="molecule type" value="Genomic_DNA"/>
</dbReference>
<keyword evidence="1" id="KW-0732">Signal</keyword>
<protein>
    <recommendedName>
        <fullName evidence="4">Secreted protein</fullName>
    </recommendedName>
</protein>
<evidence type="ECO:0000313" key="3">
    <source>
        <dbReference type="Proteomes" id="UP000676336"/>
    </source>
</evidence>
<gene>
    <name evidence="2" type="ORF">SMN809_LOCUS82286</name>
</gene>
<evidence type="ECO:0000313" key="2">
    <source>
        <dbReference type="EMBL" id="CAF5221293.1"/>
    </source>
</evidence>
<dbReference type="AlphaFoldDB" id="A0A8S3JX43"/>
<accession>A0A8S3JX43</accession>